<proteinExistence type="predicted"/>
<evidence type="ECO:0000313" key="1">
    <source>
        <dbReference type="EMBL" id="RWR12049.1"/>
    </source>
</evidence>
<comment type="caution">
    <text evidence="1">The sequence shown here is derived from an EMBL/GenBank/DDBJ whole genome shotgun (WGS) entry which is preliminary data.</text>
</comment>
<dbReference type="RefSeq" id="WP_128269709.1">
    <property type="nucleotide sequence ID" value="NZ_SAUW01000009.1"/>
</dbReference>
<dbReference type="Proteomes" id="UP000285710">
    <property type="component" value="Unassembled WGS sequence"/>
</dbReference>
<accession>A0A443IVA8</accession>
<evidence type="ECO:0000313" key="2">
    <source>
        <dbReference type="Proteomes" id="UP000285710"/>
    </source>
</evidence>
<keyword evidence="2" id="KW-1185">Reference proteome</keyword>
<reference evidence="1 2" key="2">
    <citation type="submission" date="2019-01" db="EMBL/GenBank/DDBJ databases">
        <authorList>
            <person name="Li Y."/>
        </authorList>
    </citation>
    <scope>NUCLEOTIDE SEQUENCE [LARGE SCALE GENOMIC DNA]</scope>
    <source>
        <strain evidence="1 2">2D-5</strain>
    </source>
</reference>
<protein>
    <submittedName>
        <fullName evidence="1">Uncharacterized protein</fullName>
    </submittedName>
</protein>
<organism evidence="1 2">
    <name type="scientific">Paenirhodobacter populi</name>
    <dbReference type="NCBI Taxonomy" id="2306993"/>
    <lineage>
        <taxon>Bacteria</taxon>
        <taxon>Pseudomonadati</taxon>
        <taxon>Pseudomonadota</taxon>
        <taxon>Alphaproteobacteria</taxon>
        <taxon>Rhodobacterales</taxon>
        <taxon>Rhodobacter group</taxon>
        <taxon>Paenirhodobacter</taxon>
    </lineage>
</organism>
<sequence length="96" mass="10826">MPAKVDRRFAKRFPTRTWWLRPASAEERQMQFRGRSVEGWHACLVIGRSGDKFMSMPFYSSSPDVGDIDDDSAALTAENVGATLLDGAMPYITIQR</sequence>
<dbReference type="EMBL" id="SAUW01000009">
    <property type="protein sequence ID" value="RWR12049.1"/>
    <property type="molecule type" value="Genomic_DNA"/>
</dbReference>
<gene>
    <name evidence="1" type="ORF">D2T33_10200</name>
</gene>
<dbReference type="AlphaFoldDB" id="A0A443IVA8"/>
<reference evidence="1 2" key="1">
    <citation type="submission" date="2019-01" db="EMBL/GenBank/DDBJ databases">
        <title>Sinorhodobacter populi sp. nov. isolated from the symptomatic bark tissue of Populus euramericana canker.</title>
        <authorList>
            <person name="Xu G."/>
        </authorList>
    </citation>
    <scope>NUCLEOTIDE SEQUENCE [LARGE SCALE GENOMIC DNA]</scope>
    <source>
        <strain evidence="1 2">2D-5</strain>
    </source>
</reference>
<name>A0A443IVA8_9RHOB</name>